<gene>
    <name evidence="1" type="ORF">SAMN05444374_11652</name>
</gene>
<evidence type="ECO:0000313" key="1">
    <source>
        <dbReference type="EMBL" id="SFA60883.1"/>
    </source>
</evidence>
<accession>A0A1I0UAH5</accession>
<dbReference type="EMBL" id="FOJN01000016">
    <property type="protein sequence ID" value="SFA60883.1"/>
    <property type="molecule type" value="Genomic_DNA"/>
</dbReference>
<name>A0A1I0UAH5_9NOCA</name>
<dbReference type="AlphaFoldDB" id="A0A1I0UAH5"/>
<protein>
    <submittedName>
        <fullName evidence="1">Uncharacterized protein</fullName>
    </submittedName>
</protein>
<reference evidence="1 2" key="1">
    <citation type="submission" date="2016-10" db="EMBL/GenBank/DDBJ databases">
        <authorList>
            <person name="de Groot N.N."/>
        </authorList>
    </citation>
    <scope>NUCLEOTIDE SEQUENCE [LARGE SCALE GENOMIC DNA]</scope>
    <source>
        <strain evidence="1 2">DSM 44908</strain>
    </source>
</reference>
<organism evidence="1 2">
    <name type="scientific">Rhodococcoides kroppenstedtii</name>
    <dbReference type="NCBI Taxonomy" id="293050"/>
    <lineage>
        <taxon>Bacteria</taxon>
        <taxon>Bacillati</taxon>
        <taxon>Actinomycetota</taxon>
        <taxon>Actinomycetes</taxon>
        <taxon>Mycobacteriales</taxon>
        <taxon>Nocardiaceae</taxon>
        <taxon>Rhodococcoides</taxon>
    </lineage>
</organism>
<dbReference type="RefSeq" id="WP_156511600.1">
    <property type="nucleotide sequence ID" value="NZ_FOJN01000016.1"/>
</dbReference>
<dbReference type="GeneID" id="85487855"/>
<evidence type="ECO:0000313" key="2">
    <source>
        <dbReference type="Proteomes" id="UP000182054"/>
    </source>
</evidence>
<sequence>MKCCVCGAKHPDHTLYAYAGRWYCGAACRSVHDPSTHGFVARSVEATTTAHGGTQ</sequence>
<proteinExistence type="predicted"/>
<dbReference type="Proteomes" id="UP000182054">
    <property type="component" value="Unassembled WGS sequence"/>
</dbReference>